<dbReference type="AlphaFoldDB" id="A0AAN7VVT5"/>
<dbReference type="PANTHER" id="PTHR42760:SF124">
    <property type="entry name" value="SHORT-CHAIN DEHYDROGENASE_REDUCTASE"/>
    <property type="match status" value="1"/>
</dbReference>
<protein>
    <submittedName>
        <fullName evidence="3">Uncharacterized protein</fullName>
    </submittedName>
</protein>
<dbReference type="PANTHER" id="PTHR42760">
    <property type="entry name" value="SHORT-CHAIN DEHYDROGENASES/REDUCTASES FAMILY MEMBER"/>
    <property type="match status" value="1"/>
</dbReference>
<organism evidence="3 4">
    <name type="scientific">Elasticomyces elasticus</name>
    <dbReference type="NCBI Taxonomy" id="574655"/>
    <lineage>
        <taxon>Eukaryota</taxon>
        <taxon>Fungi</taxon>
        <taxon>Dikarya</taxon>
        <taxon>Ascomycota</taxon>
        <taxon>Pezizomycotina</taxon>
        <taxon>Dothideomycetes</taxon>
        <taxon>Dothideomycetidae</taxon>
        <taxon>Mycosphaerellales</taxon>
        <taxon>Teratosphaeriaceae</taxon>
        <taxon>Elasticomyces</taxon>
    </lineage>
</organism>
<comment type="similarity">
    <text evidence="1">Belongs to the short-chain dehydrogenases/reductases (SDR) family.</text>
</comment>
<dbReference type="Gene3D" id="3.40.50.720">
    <property type="entry name" value="NAD(P)-binding Rossmann-like Domain"/>
    <property type="match status" value="1"/>
</dbReference>
<proteinExistence type="inferred from homology"/>
<evidence type="ECO:0000313" key="3">
    <source>
        <dbReference type="EMBL" id="KAK5706168.1"/>
    </source>
</evidence>
<gene>
    <name evidence="3" type="ORF">LTR97_001155</name>
</gene>
<dbReference type="Proteomes" id="UP001310594">
    <property type="component" value="Unassembled WGS sequence"/>
</dbReference>
<dbReference type="InterPro" id="IPR020904">
    <property type="entry name" value="Sc_DH/Rdtase_CS"/>
</dbReference>
<evidence type="ECO:0000256" key="1">
    <source>
        <dbReference type="ARBA" id="ARBA00006484"/>
    </source>
</evidence>
<dbReference type="PRINTS" id="PR00081">
    <property type="entry name" value="GDHRDH"/>
</dbReference>
<reference evidence="3" key="1">
    <citation type="submission" date="2023-08" db="EMBL/GenBank/DDBJ databases">
        <title>Black Yeasts Isolated from many extreme environments.</title>
        <authorList>
            <person name="Coleine C."/>
            <person name="Stajich J.E."/>
            <person name="Selbmann L."/>
        </authorList>
    </citation>
    <scope>NUCLEOTIDE SEQUENCE</scope>
    <source>
        <strain evidence="3">CCFEE 5810</strain>
    </source>
</reference>
<dbReference type="InterPro" id="IPR002347">
    <property type="entry name" value="SDR_fam"/>
</dbReference>
<dbReference type="PRINTS" id="PR00080">
    <property type="entry name" value="SDRFAMILY"/>
</dbReference>
<evidence type="ECO:0000256" key="2">
    <source>
        <dbReference type="ARBA" id="ARBA00022857"/>
    </source>
</evidence>
<dbReference type="FunFam" id="3.40.50.720:FF:000084">
    <property type="entry name" value="Short-chain dehydrogenase reductase"/>
    <property type="match status" value="1"/>
</dbReference>
<dbReference type="SUPFAM" id="SSF51735">
    <property type="entry name" value="NAD(P)-binding Rossmann-fold domains"/>
    <property type="match status" value="1"/>
</dbReference>
<evidence type="ECO:0000313" key="4">
    <source>
        <dbReference type="Proteomes" id="UP001310594"/>
    </source>
</evidence>
<name>A0AAN7VVT5_9PEZI</name>
<dbReference type="CDD" id="cd05233">
    <property type="entry name" value="SDR_c"/>
    <property type="match status" value="1"/>
</dbReference>
<dbReference type="PROSITE" id="PS00061">
    <property type="entry name" value="ADH_SHORT"/>
    <property type="match status" value="1"/>
</dbReference>
<dbReference type="Pfam" id="PF13561">
    <property type="entry name" value="adh_short_C2"/>
    <property type="match status" value="2"/>
</dbReference>
<keyword evidence="2" id="KW-0521">NADP</keyword>
<dbReference type="GO" id="GO:0016616">
    <property type="term" value="F:oxidoreductase activity, acting on the CH-OH group of donors, NAD or NADP as acceptor"/>
    <property type="evidence" value="ECO:0007669"/>
    <property type="project" value="TreeGrafter"/>
</dbReference>
<dbReference type="EMBL" id="JAVRQU010000002">
    <property type="protein sequence ID" value="KAK5706168.1"/>
    <property type="molecule type" value="Genomic_DNA"/>
</dbReference>
<accession>A0AAN7VVT5</accession>
<comment type="caution">
    <text evidence="3">The sequence shown here is derived from an EMBL/GenBank/DDBJ whole genome shotgun (WGS) entry which is preliminary data.</text>
</comment>
<dbReference type="InterPro" id="IPR036291">
    <property type="entry name" value="NAD(P)-bd_dom_sf"/>
</dbReference>
<sequence>MASFGAAAKLLTGRVAIVTGASSGLGRAMALAFTQQGASVVCADRSLRPGMIGQLATHEMIEQQGGHARYVETDVADELSVQALVAEAASQYGRLDMCVCGRVSTFQPTDPPFRMVNNAGIAPEAKNPKPVWEISPTDFDAVYRVNVRGVFLGCKYGGAQMLKQEKLPGSSKSGSIINMGSILGVLGKSGTASYAATKGAVIAMTRAMAMDFASHQIHCNSILPGFTRTPMIAAVTDNVEIEQGMAQAHPLGRLGEPDEIANAAVFLASDLSKGVTGLNMNVDGGLHSRLSM</sequence>